<dbReference type="PANTHER" id="PTHR43794">
    <property type="entry name" value="AMINOHYDROLASE SSNA-RELATED"/>
    <property type="match status" value="1"/>
</dbReference>
<comment type="caution">
    <text evidence="4">Lacks conserved residue(s) required for the propagation of feature annotation.</text>
</comment>
<evidence type="ECO:0000313" key="6">
    <source>
        <dbReference type="EMBL" id="MBA2133107.1"/>
    </source>
</evidence>
<feature type="binding site" evidence="4">
    <location>
        <position position="66"/>
    </location>
    <ligand>
        <name>Zn(2+)</name>
        <dbReference type="ChEBI" id="CHEBI:29105"/>
    </ligand>
</feature>
<gene>
    <name evidence="4" type="primary">mtaD</name>
    <name evidence="6" type="ORF">G5B42_06070</name>
</gene>
<dbReference type="Gene3D" id="3.20.20.140">
    <property type="entry name" value="Metal-dependent hydrolases"/>
    <property type="match status" value="1"/>
</dbReference>
<dbReference type="GO" id="GO:0050270">
    <property type="term" value="F:S-adenosylhomocysteine deaminase activity"/>
    <property type="evidence" value="ECO:0007669"/>
    <property type="project" value="UniProtKB-UniRule"/>
</dbReference>
<dbReference type="Gene3D" id="2.30.40.10">
    <property type="entry name" value="Urease, subunit C, domain 1"/>
    <property type="match status" value="1"/>
</dbReference>
<comment type="similarity">
    <text evidence="4">Belongs to the metallo-dependent hydrolases superfamily. MTA/SAH deaminase family.</text>
</comment>
<feature type="binding site" evidence="4">
    <location>
        <position position="185"/>
    </location>
    <ligand>
        <name>substrate</name>
    </ligand>
</feature>
<comment type="cofactor">
    <cofactor evidence="4">
        <name>Zn(2+)</name>
        <dbReference type="ChEBI" id="CHEBI:29105"/>
    </cofactor>
    <text evidence="4">Binds 1 zinc ion per subunit.</text>
</comment>
<evidence type="ECO:0000256" key="1">
    <source>
        <dbReference type="ARBA" id="ARBA00022723"/>
    </source>
</evidence>
<comment type="function">
    <text evidence="4">Catalyzes the deamination of 5-methylthioadenosine and S-adenosyl-L-homocysteine into 5-methylthioinosine and S-inosyl-L-homocysteine, respectively. Is also able to deaminate adenosine.</text>
</comment>
<dbReference type="InterPro" id="IPR011059">
    <property type="entry name" value="Metal-dep_hydrolase_composite"/>
</dbReference>
<dbReference type="EC" id="3.5.4.31" evidence="4"/>
<sequence length="436" mass="47208">MPTEVIHCAWLLTMAEGAEPIPDAYVKIVDDKIVEVGPWQDGVAADADVVTDARTKLVLPGLVNTHTHAAMVLFRSLGDDYPLYTWLQEKIWPLEANLTAEDVYYGTRLAINEMLCSGTTTFADQYFFMDEVAEAVAESGIRAVLSRGLLGSDAEVETKLEEAIEQAKKWKGKADGRITAMLGPHAPYTLSPAALRQIVTAARHYQLSLHIHVAETRDELEEIGKNYGKRPVAYLAEHGLFSRPVLMAHGVWLDEGEISYLAKQKVAVAHNPSSNMKLASGIAPVAQLLKAGITVSLGTDGAASNNRLDMFTEMRTASLLQKVANNDPTVLPAETALKMATIDGARALGLGDQIGSLEPGKKADLIMIDLEQNHLTPCFNPASLLVYSARGSDVAAVMVNGKWLVKEGRILAGDEEKVRTAAAECAKRLAQLQQGK</sequence>
<reference evidence="6" key="1">
    <citation type="submission" date="2020-06" db="EMBL/GenBank/DDBJ databases">
        <title>Novel chitinolytic bacterium.</title>
        <authorList>
            <person name="Ungkulpasvich U."/>
            <person name="Kosugi A."/>
            <person name="Uke A."/>
        </authorList>
    </citation>
    <scope>NUCLEOTIDE SEQUENCE</scope>
    <source>
        <strain evidence="6">UUS1-1</strain>
    </source>
</reference>
<feature type="binding site" evidence="4">
    <location>
        <position position="212"/>
    </location>
    <ligand>
        <name>Zn(2+)</name>
        <dbReference type="ChEBI" id="CHEBI:29105"/>
    </ligand>
</feature>
<feature type="binding site" evidence="4">
    <location>
        <position position="300"/>
    </location>
    <ligand>
        <name>Zn(2+)</name>
        <dbReference type="ChEBI" id="CHEBI:29105"/>
    </ligand>
</feature>
<dbReference type="Proteomes" id="UP000657177">
    <property type="component" value="Unassembled WGS sequence"/>
</dbReference>
<dbReference type="EC" id="3.5.4.28" evidence="4"/>
<organism evidence="6 7">
    <name type="scientific">Capillibacterium thermochitinicola</name>
    <dbReference type="NCBI Taxonomy" id="2699427"/>
    <lineage>
        <taxon>Bacteria</taxon>
        <taxon>Bacillati</taxon>
        <taxon>Bacillota</taxon>
        <taxon>Capillibacterium</taxon>
    </lineage>
</organism>
<evidence type="ECO:0000259" key="5">
    <source>
        <dbReference type="Pfam" id="PF01979"/>
    </source>
</evidence>
<feature type="binding site" evidence="4">
    <location>
        <position position="147"/>
    </location>
    <ligand>
        <name>substrate</name>
    </ligand>
</feature>
<keyword evidence="2 4" id="KW-0378">Hydrolase</keyword>
<dbReference type="InterPro" id="IPR050287">
    <property type="entry name" value="MTA/SAH_deaminase"/>
</dbReference>
<accession>A0A8J6HXA6</accession>
<dbReference type="SUPFAM" id="SSF51338">
    <property type="entry name" value="Composite domain of metallo-dependent hydrolases"/>
    <property type="match status" value="1"/>
</dbReference>
<feature type="binding site" evidence="4">
    <location>
        <position position="300"/>
    </location>
    <ligand>
        <name>substrate</name>
    </ligand>
</feature>
<evidence type="ECO:0000313" key="7">
    <source>
        <dbReference type="Proteomes" id="UP000657177"/>
    </source>
</evidence>
<dbReference type="PANTHER" id="PTHR43794:SF11">
    <property type="entry name" value="AMIDOHYDROLASE-RELATED DOMAIN-CONTAINING PROTEIN"/>
    <property type="match status" value="1"/>
</dbReference>
<feature type="binding site" evidence="4">
    <location>
        <position position="95"/>
    </location>
    <ligand>
        <name>substrate</name>
    </ligand>
</feature>
<evidence type="ECO:0000256" key="4">
    <source>
        <dbReference type="HAMAP-Rule" id="MF_01281"/>
    </source>
</evidence>
<dbReference type="FunFam" id="3.20.20.140:FF:000014">
    <property type="entry name" value="5-methylthioadenosine/S-adenosylhomocysteine deaminase"/>
    <property type="match status" value="1"/>
</dbReference>
<dbReference type="AlphaFoldDB" id="A0A8J6HXA6"/>
<comment type="caution">
    <text evidence="6">The sequence shown here is derived from an EMBL/GenBank/DDBJ whole genome shotgun (WGS) entry which is preliminary data.</text>
</comment>
<name>A0A8J6HXA6_9FIRM</name>
<dbReference type="HAMAP" id="MF_01281">
    <property type="entry name" value="MTA_SAH_deamin"/>
    <property type="match status" value="1"/>
</dbReference>
<dbReference type="CDD" id="cd01298">
    <property type="entry name" value="ATZ_TRZ_like"/>
    <property type="match status" value="1"/>
</dbReference>
<keyword evidence="7" id="KW-1185">Reference proteome</keyword>
<comment type="catalytic activity">
    <reaction evidence="4">
        <text>S-adenosyl-L-homocysteine + H2O + H(+) = S-inosyl-L-homocysteine + NH4(+)</text>
        <dbReference type="Rhea" id="RHEA:20716"/>
        <dbReference type="ChEBI" id="CHEBI:15377"/>
        <dbReference type="ChEBI" id="CHEBI:15378"/>
        <dbReference type="ChEBI" id="CHEBI:28938"/>
        <dbReference type="ChEBI" id="CHEBI:57856"/>
        <dbReference type="ChEBI" id="CHEBI:57985"/>
        <dbReference type="EC" id="3.5.4.28"/>
    </reaction>
</comment>
<dbReference type="InterPro" id="IPR006680">
    <property type="entry name" value="Amidohydro-rel"/>
</dbReference>
<feature type="domain" description="Amidohydrolase-related" evidence="5">
    <location>
        <begin position="57"/>
        <end position="404"/>
    </location>
</feature>
<evidence type="ECO:0000256" key="3">
    <source>
        <dbReference type="ARBA" id="ARBA00022833"/>
    </source>
</evidence>
<dbReference type="EMBL" id="JAAKDE010000012">
    <property type="protein sequence ID" value="MBA2133107.1"/>
    <property type="molecule type" value="Genomic_DNA"/>
</dbReference>
<comment type="catalytic activity">
    <reaction evidence="4">
        <text>S-methyl-5'-thioadenosine + H2O + H(+) = S-methyl-5'-thioinosine + NH4(+)</text>
        <dbReference type="Rhea" id="RHEA:25025"/>
        <dbReference type="ChEBI" id="CHEBI:15377"/>
        <dbReference type="ChEBI" id="CHEBI:15378"/>
        <dbReference type="ChEBI" id="CHEBI:17509"/>
        <dbReference type="ChEBI" id="CHEBI:28938"/>
        <dbReference type="ChEBI" id="CHEBI:48595"/>
        <dbReference type="EC" id="3.5.4.31"/>
    </reaction>
</comment>
<dbReference type="InterPro" id="IPR023512">
    <property type="entry name" value="Deaminase_MtaD/DadD"/>
</dbReference>
<dbReference type="GO" id="GO:0046872">
    <property type="term" value="F:metal ion binding"/>
    <property type="evidence" value="ECO:0007669"/>
    <property type="project" value="UniProtKB-KW"/>
</dbReference>
<dbReference type="InterPro" id="IPR032466">
    <property type="entry name" value="Metal_Hydrolase"/>
</dbReference>
<feature type="binding site" evidence="4">
    <location>
        <position position="68"/>
    </location>
    <ligand>
        <name>Zn(2+)</name>
        <dbReference type="ChEBI" id="CHEBI:29105"/>
    </ligand>
</feature>
<keyword evidence="1 4" id="KW-0479">Metal-binding</keyword>
<dbReference type="GO" id="GO:0090614">
    <property type="term" value="F:5'-methylthioadenosine deaminase activity"/>
    <property type="evidence" value="ECO:0007669"/>
    <property type="project" value="UniProtKB-UniRule"/>
</dbReference>
<keyword evidence="3 4" id="KW-0862">Zinc</keyword>
<feature type="binding site" evidence="4">
    <location>
        <position position="215"/>
    </location>
    <ligand>
        <name>substrate</name>
    </ligand>
</feature>
<dbReference type="Pfam" id="PF01979">
    <property type="entry name" value="Amidohydro_1"/>
    <property type="match status" value="1"/>
</dbReference>
<proteinExistence type="inferred from homology"/>
<dbReference type="SUPFAM" id="SSF51556">
    <property type="entry name" value="Metallo-dependent hydrolases"/>
    <property type="match status" value="1"/>
</dbReference>
<dbReference type="RefSeq" id="WP_181339563.1">
    <property type="nucleotide sequence ID" value="NZ_JAAKDE010000012.1"/>
</dbReference>
<protein>
    <recommendedName>
        <fullName evidence="4">5-methylthioadenosine/S-adenosylhomocysteine deaminase</fullName>
        <shortName evidence="4">MTA/SAH deaminase</shortName>
        <ecNumber evidence="4">3.5.4.28</ecNumber>
        <ecNumber evidence="4">3.5.4.31</ecNumber>
    </recommendedName>
</protein>
<evidence type="ECO:0000256" key="2">
    <source>
        <dbReference type="ARBA" id="ARBA00022801"/>
    </source>
</evidence>